<dbReference type="SMART" id="SM00757">
    <property type="entry name" value="CRA"/>
    <property type="match status" value="1"/>
</dbReference>
<evidence type="ECO:0000313" key="12">
    <source>
        <dbReference type="EMBL" id="KAJ8102931.1"/>
    </source>
</evidence>
<evidence type="ECO:0000256" key="7">
    <source>
        <dbReference type="ARBA" id="ARBA00075398"/>
    </source>
</evidence>
<comment type="subcellular location">
    <subcellularLocation>
        <location evidence="1">Cytoplasm</location>
    </subcellularLocation>
</comment>
<evidence type="ECO:0000259" key="10">
    <source>
        <dbReference type="PROSITE" id="PS50897"/>
    </source>
</evidence>
<comment type="caution">
    <text evidence="12">The sequence shown here is derived from an EMBL/GenBank/DDBJ whole genome shotgun (WGS) entry which is preliminary data.</text>
</comment>
<evidence type="ECO:0000256" key="1">
    <source>
        <dbReference type="ARBA" id="ARBA00004496"/>
    </source>
</evidence>
<evidence type="ECO:0000256" key="6">
    <source>
        <dbReference type="ARBA" id="ARBA00061136"/>
    </source>
</evidence>
<dbReference type="RefSeq" id="XP_056046381.1">
    <property type="nucleotide sequence ID" value="XM_056186737.1"/>
</dbReference>
<dbReference type="Gene3D" id="3.30.40.10">
    <property type="entry name" value="Zinc/RING finger domain, C3HC4 (zinc finger)"/>
    <property type="match status" value="1"/>
</dbReference>
<dbReference type="InterPro" id="IPR045098">
    <property type="entry name" value="Fyv10_fam"/>
</dbReference>
<dbReference type="InterPro" id="IPR044063">
    <property type="entry name" value="ZF_RING_GID"/>
</dbReference>
<dbReference type="Proteomes" id="UP001217417">
    <property type="component" value="Unassembled WGS sequence"/>
</dbReference>
<gene>
    <name evidence="12" type="ORF">POJ06DRAFT_246087</name>
</gene>
<name>A0AAD7QX84_9ASCO</name>
<evidence type="ECO:0000256" key="3">
    <source>
        <dbReference type="ARBA" id="ARBA00022723"/>
    </source>
</evidence>
<evidence type="ECO:0000256" key="5">
    <source>
        <dbReference type="ARBA" id="ARBA00022833"/>
    </source>
</evidence>
<dbReference type="InterPro" id="IPR027370">
    <property type="entry name" value="Znf-RING_euk"/>
</dbReference>
<keyword evidence="3" id="KW-0479">Metal-binding</keyword>
<feature type="zinc finger region" description="RING-Gid-type" evidence="9">
    <location>
        <begin position="335"/>
        <end position="379"/>
    </location>
</feature>
<dbReference type="GO" id="GO:0005737">
    <property type="term" value="C:cytoplasm"/>
    <property type="evidence" value="ECO:0007669"/>
    <property type="project" value="UniProtKB-SubCell"/>
</dbReference>
<dbReference type="SUPFAM" id="SSF57850">
    <property type="entry name" value="RING/U-box"/>
    <property type="match status" value="1"/>
</dbReference>
<dbReference type="PANTHER" id="PTHR12170:SF3">
    <property type="entry name" value="GH10162P"/>
    <property type="match status" value="1"/>
</dbReference>
<dbReference type="SMART" id="SM00668">
    <property type="entry name" value="CTLH"/>
    <property type="match status" value="1"/>
</dbReference>
<evidence type="ECO:0000313" key="13">
    <source>
        <dbReference type="Proteomes" id="UP001217417"/>
    </source>
</evidence>
<keyword evidence="4 9" id="KW-0863">Zinc-finger</keyword>
<dbReference type="PROSITE" id="PS51867">
    <property type="entry name" value="ZF_RING_GID"/>
    <property type="match status" value="1"/>
</dbReference>
<dbReference type="PROSITE" id="PS50897">
    <property type="entry name" value="CTLH"/>
    <property type="match status" value="1"/>
</dbReference>
<evidence type="ECO:0000256" key="4">
    <source>
        <dbReference type="ARBA" id="ARBA00022771"/>
    </source>
</evidence>
<accession>A0AAD7QX84</accession>
<sequence>MVYSGGSHIRVMDAISKEFNRLEKDGSFDKYIDNVDELIGLLDKTRNTIDAAPQSRREQLANLKSGCTVWTNKMAESQKEIHGALSKYAKALDKKFKVDIEAAYNPNAFPESGDKLLDRAVAMHLIREGQFQVADKVIQEANLDIPGVLEQEFMDMYRILEALKLKDLQPAIEWAASKRERLSKSGSNLEFNLHSLQFIHLFTHPNGAGTKLALQYARENFAVFGDRYLADISRLMCAFLFQSNLQASPYGSTFLSPSAWDDVAHSFTKEFCSLLGLSPDSPLYLAALAGAIALPTLLKIGNIMREKQTEWSSENELPVEIPLPPSFQFHAIFVCPVSKEQTTDENPPMMMPCGHIVAKDSLARMSKGNPNQRFKCPYCPNESIPNQAIRVYF</sequence>
<evidence type="ECO:0000256" key="2">
    <source>
        <dbReference type="ARBA" id="ARBA00022490"/>
    </source>
</evidence>
<dbReference type="CDD" id="cd16652">
    <property type="entry name" value="dRING_Rmd5p-like"/>
    <property type="match status" value="1"/>
</dbReference>
<dbReference type="GeneID" id="80881903"/>
<organism evidence="12 13">
    <name type="scientific">Lipomyces tetrasporus</name>
    <dbReference type="NCBI Taxonomy" id="54092"/>
    <lineage>
        <taxon>Eukaryota</taxon>
        <taxon>Fungi</taxon>
        <taxon>Dikarya</taxon>
        <taxon>Ascomycota</taxon>
        <taxon>Saccharomycotina</taxon>
        <taxon>Lipomycetes</taxon>
        <taxon>Lipomycetales</taxon>
        <taxon>Lipomycetaceae</taxon>
        <taxon>Lipomyces</taxon>
    </lineage>
</organism>
<dbReference type="GO" id="GO:0034657">
    <property type="term" value="C:GID complex"/>
    <property type="evidence" value="ECO:0007669"/>
    <property type="project" value="TreeGrafter"/>
</dbReference>
<dbReference type="GO" id="GO:0043161">
    <property type="term" value="P:proteasome-mediated ubiquitin-dependent protein catabolic process"/>
    <property type="evidence" value="ECO:0007669"/>
    <property type="project" value="InterPro"/>
</dbReference>
<dbReference type="GO" id="GO:0061630">
    <property type="term" value="F:ubiquitin protein ligase activity"/>
    <property type="evidence" value="ECO:0007669"/>
    <property type="project" value="InterPro"/>
</dbReference>
<reference evidence="12" key="1">
    <citation type="submission" date="2023-03" db="EMBL/GenBank/DDBJ databases">
        <title>Near-Complete genome sequence of Lipomyces tetrasporous NRRL Y-64009, an oleaginous yeast capable of growing on lignocellulosic hydrolysates.</title>
        <authorList>
            <consortium name="Lawrence Berkeley National Laboratory"/>
            <person name="Jagtap S.S."/>
            <person name="Liu J.-J."/>
            <person name="Walukiewicz H.E."/>
            <person name="Pangilinan J."/>
            <person name="Lipzen A."/>
            <person name="Ahrendt S."/>
            <person name="Koriabine M."/>
            <person name="Cobaugh K."/>
            <person name="Salamov A."/>
            <person name="Yoshinaga Y."/>
            <person name="Ng V."/>
            <person name="Daum C."/>
            <person name="Grigoriev I.V."/>
            <person name="Slininger P.J."/>
            <person name="Dien B.S."/>
            <person name="Jin Y.-S."/>
            <person name="Rao C.V."/>
        </authorList>
    </citation>
    <scope>NUCLEOTIDE SEQUENCE</scope>
    <source>
        <strain evidence="12">NRRL Y-64009</strain>
    </source>
</reference>
<dbReference type="GO" id="GO:0005634">
    <property type="term" value="C:nucleus"/>
    <property type="evidence" value="ECO:0007669"/>
    <property type="project" value="TreeGrafter"/>
</dbReference>
<dbReference type="GO" id="GO:0008270">
    <property type="term" value="F:zinc ion binding"/>
    <property type="evidence" value="ECO:0007669"/>
    <property type="project" value="UniProtKB-KW"/>
</dbReference>
<dbReference type="InterPro" id="IPR013144">
    <property type="entry name" value="CRA_dom"/>
</dbReference>
<dbReference type="PANTHER" id="PTHR12170">
    <property type="entry name" value="MACROPHAGE ERYTHROBLAST ATTACHER-RELATED"/>
    <property type="match status" value="1"/>
</dbReference>
<dbReference type="EMBL" id="JARPMG010000002">
    <property type="protein sequence ID" value="KAJ8102931.1"/>
    <property type="molecule type" value="Genomic_DNA"/>
</dbReference>
<proteinExistence type="inferred from homology"/>
<dbReference type="InterPro" id="IPR006595">
    <property type="entry name" value="CTLH_C"/>
</dbReference>
<dbReference type="AlphaFoldDB" id="A0AAD7QX84"/>
<dbReference type="FunFam" id="3.30.40.10:FF:000143">
    <property type="entry name" value="Regulator of gluconeogenesis Rmd5"/>
    <property type="match status" value="1"/>
</dbReference>
<evidence type="ECO:0000256" key="8">
    <source>
        <dbReference type="ARBA" id="ARBA00080744"/>
    </source>
</evidence>
<dbReference type="InterPro" id="IPR013083">
    <property type="entry name" value="Znf_RING/FYVE/PHD"/>
</dbReference>
<evidence type="ECO:0000259" key="11">
    <source>
        <dbReference type="PROSITE" id="PS51867"/>
    </source>
</evidence>
<protein>
    <recommendedName>
        <fullName evidence="8">GID complex catalytic subunit 2</fullName>
    </recommendedName>
    <alternativeName>
        <fullName evidence="7">Glucose-induced degradation protein 2</fullName>
    </alternativeName>
</protein>
<dbReference type="Pfam" id="PF10607">
    <property type="entry name" value="CTLH"/>
    <property type="match status" value="1"/>
</dbReference>
<dbReference type="Pfam" id="PF13445">
    <property type="entry name" value="zf-RING_UBOX"/>
    <property type="match status" value="1"/>
</dbReference>
<comment type="similarity">
    <text evidence="6">Belongs to the RMD5/GID2 family.</text>
</comment>
<keyword evidence="5" id="KW-0862">Zinc</keyword>
<dbReference type="InterPro" id="IPR024964">
    <property type="entry name" value="CTLH/CRA"/>
</dbReference>
<keyword evidence="13" id="KW-1185">Reference proteome</keyword>
<evidence type="ECO:0000256" key="9">
    <source>
        <dbReference type="PROSITE-ProRule" id="PRU01215"/>
    </source>
</evidence>
<feature type="domain" description="CTLH" evidence="10">
    <location>
        <begin position="152"/>
        <end position="201"/>
    </location>
</feature>
<keyword evidence="2" id="KW-0963">Cytoplasm</keyword>
<feature type="domain" description="RING-Gid-type" evidence="11">
    <location>
        <begin position="335"/>
        <end position="379"/>
    </location>
</feature>
<dbReference type="InterPro" id="IPR037683">
    <property type="entry name" value="Rmd5_dRing"/>
</dbReference>